<dbReference type="Proteomes" id="UP001392437">
    <property type="component" value="Unassembled WGS sequence"/>
</dbReference>
<reference evidence="1 2" key="1">
    <citation type="submission" date="2023-01" db="EMBL/GenBank/DDBJ databases">
        <title>Analysis of 21 Apiospora genomes using comparative genomics revels a genus with tremendous synthesis potential of carbohydrate active enzymes and secondary metabolites.</title>
        <authorList>
            <person name="Sorensen T."/>
        </authorList>
    </citation>
    <scope>NUCLEOTIDE SEQUENCE [LARGE SCALE GENOMIC DNA]</scope>
    <source>
        <strain evidence="1 2">CBS 117206</strain>
    </source>
</reference>
<protein>
    <submittedName>
        <fullName evidence="1">Uncharacterized protein</fullName>
    </submittedName>
</protein>
<dbReference type="AlphaFoldDB" id="A0AAW0RBA4"/>
<name>A0AAW0RBA4_9PEZI</name>
<dbReference type="EMBL" id="JAQQWP010000001">
    <property type="protein sequence ID" value="KAK8132200.1"/>
    <property type="molecule type" value="Genomic_DNA"/>
</dbReference>
<keyword evidence="2" id="KW-1185">Reference proteome</keyword>
<evidence type="ECO:0000313" key="2">
    <source>
        <dbReference type="Proteomes" id="UP001392437"/>
    </source>
</evidence>
<organism evidence="1 2">
    <name type="scientific">Apiospora kogelbergensis</name>
    <dbReference type="NCBI Taxonomy" id="1337665"/>
    <lineage>
        <taxon>Eukaryota</taxon>
        <taxon>Fungi</taxon>
        <taxon>Dikarya</taxon>
        <taxon>Ascomycota</taxon>
        <taxon>Pezizomycotina</taxon>
        <taxon>Sordariomycetes</taxon>
        <taxon>Xylariomycetidae</taxon>
        <taxon>Amphisphaeriales</taxon>
        <taxon>Apiosporaceae</taxon>
        <taxon>Apiospora</taxon>
    </lineage>
</organism>
<sequence>MLVRTPRAALPRPSLRLHGHGVRQSRGQIWLGHFIAWTKQLDQVVDTGDVKPLPTDLCFWTTETAKLPVSRQGIGRANDHGLGDRGVTV</sequence>
<evidence type="ECO:0000313" key="1">
    <source>
        <dbReference type="EMBL" id="KAK8132200.1"/>
    </source>
</evidence>
<comment type="caution">
    <text evidence="1">The sequence shown here is derived from an EMBL/GenBank/DDBJ whole genome shotgun (WGS) entry which is preliminary data.</text>
</comment>
<gene>
    <name evidence="1" type="ORF">PG999_000373</name>
</gene>
<accession>A0AAW0RBA4</accession>
<proteinExistence type="predicted"/>